<accession>A0A2P8DVM0</accession>
<sequence length="287" mass="32841">MISVIIPTFQDNERLNKCLQSLSSQSLEKSKFEVIVVNNYPSCEINVQVDGLNLIVTSEGQQGSYAARNKGIEKSKGEILAFTDADCLPDKNWLLKAKEFFDRDLKREIGVLTGPIPLFFKDPKKLSPSEIYEKYTAFKTEQYAKDGFAITANWFSRTSVIQEFGGFNSELRSNGDTDLSGKISGKYKVVFSPEVKVYHPARYQSKELVDKYRRVIGGTYTRRFKENKKGFRKYILDFFVRRYRFALKKIVTLSPNESFAILSICHEINKGALQEYFHLVGGGEPKR</sequence>
<gene>
    <name evidence="2" type="ORF">CLV48_11461</name>
</gene>
<dbReference type="GO" id="GO:0016740">
    <property type="term" value="F:transferase activity"/>
    <property type="evidence" value="ECO:0007669"/>
    <property type="project" value="UniProtKB-KW"/>
</dbReference>
<name>A0A2P8DVM0_9BACT</name>
<feature type="domain" description="Glycosyltransferase 2-like" evidence="1">
    <location>
        <begin position="3"/>
        <end position="160"/>
    </location>
</feature>
<dbReference type="EMBL" id="PYGF01000014">
    <property type="protein sequence ID" value="PSL01259.1"/>
    <property type="molecule type" value="Genomic_DNA"/>
</dbReference>
<dbReference type="Pfam" id="PF00535">
    <property type="entry name" value="Glycos_transf_2"/>
    <property type="match status" value="1"/>
</dbReference>
<evidence type="ECO:0000259" key="1">
    <source>
        <dbReference type="Pfam" id="PF00535"/>
    </source>
</evidence>
<dbReference type="PANTHER" id="PTHR43646:SF6">
    <property type="entry name" value="PRE-MYCOFACTOCIN GLYCOSYLTRANSFERASE"/>
    <property type="match status" value="1"/>
</dbReference>
<comment type="caution">
    <text evidence="2">The sequence shown here is derived from an EMBL/GenBank/DDBJ whole genome shotgun (WGS) entry which is preliminary data.</text>
</comment>
<proteinExistence type="predicted"/>
<reference evidence="2 3" key="1">
    <citation type="submission" date="2018-03" db="EMBL/GenBank/DDBJ databases">
        <title>Genomic Encyclopedia of Archaeal and Bacterial Type Strains, Phase II (KMG-II): from individual species to whole genera.</title>
        <authorList>
            <person name="Goeker M."/>
        </authorList>
    </citation>
    <scope>NUCLEOTIDE SEQUENCE [LARGE SCALE GENOMIC DNA]</scope>
    <source>
        <strain evidence="2 3">DSM 28057</strain>
    </source>
</reference>
<dbReference type="CDD" id="cd00761">
    <property type="entry name" value="Glyco_tranf_GTA_type"/>
    <property type="match status" value="1"/>
</dbReference>
<dbReference type="InterPro" id="IPR001173">
    <property type="entry name" value="Glyco_trans_2-like"/>
</dbReference>
<dbReference type="AlphaFoldDB" id="A0A2P8DVM0"/>
<dbReference type="Gene3D" id="3.90.550.10">
    <property type="entry name" value="Spore Coat Polysaccharide Biosynthesis Protein SpsA, Chain A"/>
    <property type="match status" value="1"/>
</dbReference>
<dbReference type="SUPFAM" id="SSF53448">
    <property type="entry name" value="Nucleotide-diphospho-sugar transferases"/>
    <property type="match status" value="1"/>
</dbReference>
<keyword evidence="2" id="KW-0808">Transferase</keyword>
<dbReference type="InterPro" id="IPR029044">
    <property type="entry name" value="Nucleotide-diphossugar_trans"/>
</dbReference>
<protein>
    <submittedName>
        <fullName evidence="2">Glycosyl transferase family 2</fullName>
    </submittedName>
</protein>
<organism evidence="2 3">
    <name type="scientific">Cecembia rubra</name>
    <dbReference type="NCBI Taxonomy" id="1485585"/>
    <lineage>
        <taxon>Bacteria</taxon>
        <taxon>Pseudomonadati</taxon>
        <taxon>Bacteroidota</taxon>
        <taxon>Cytophagia</taxon>
        <taxon>Cytophagales</taxon>
        <taxon>Cyclobacteriaceae</taxon>
        <taxon>Cecembia</taxon>
    </lineage>
</organism>
<dbReference type="RefSeq" id="WP_106568754.1">
    <property type="nucleotide sequence ID" value="NZ_PYGF01000014.1"/>
</dbReference>
<dbReference type="PANTHER" id="PTHR43646">
    <property type="entry name" value="GLYCOSYLTRANSFERASE"/>
    <property type="match status" value="1"/>
</dbReference>
<evidence type="ECO:0000313" key="3">
    <source>
        <dbReference type="Proteomes" id="UP000240708"/>
    </source>
</evidence>
<keyword evidence="3" id="KW-1185">Reference proteome</keyword>
<evidence type="ECO:0000313" key="2">
    <source>
        <dbReference type="EMBL" id="PSL01259.1"/>
    </source>
</evidence>
<dbReference type="OrthoDB" id="9801954at2"/>
<dbReference type="Proteomes" id="UP000240708">
    <property type="component" value="Unassembled WGS sequence"/>
</dbReference>